<gene>
    <name evidence="2" type="ORF">DPMN_027637</name>
</gene>
<dbReference type="AlphaFoldDB" id="A0A9D4RDT8"/>
<proteinExistence type="predicted"/>
<feature type="compositionally biased region" description="Polar residues" evidence="1">
    <location>
        <begin position="67"/>
        <end position="79"/>
    </location>
</feature>
<protein>
    <submittedName>
        <fullName evidence="2">Uncharacterized protein</fullName>
    </submittedName>
</protein>
<keyword evidence="3" id="KW-1185">Reference proteome</keyword>
<feature type="compositionally biased region" description="Polar residues" evidence="1">
    <location>
        <begin position="109"/>
        <end position="122"/>
    </location>
</feature>
<comment type="caution">
    <text evidence="2">The sequence shown here is derived from an EMBL/GenBank/DDBJ whole genome shotgun (WGS) entry which is preliminary data.</text>
</comment>
<evidence type="ECO:0000313" key="3">
    <source>
        <dbReference type="Proteomes" id="UP000828390"/>
    </source>
</evidence>
<accession>A0A9D4RDT8</accession>
<evidence type="ECO:0000256" key="1">
    <source>
        <dbReference type="SAM" id="MobiDB-lite"/>
    </source>
</evidence>
<feature type="compositionally biased region" description="Polar residues" evidence="1">
    <location>
        <begin position="1"/>
        <end position="12"/>
    </location>
</feature>
<reference evidence="2" key="2">
    <citation type="submission" date="2020-11" db="EMBL/GenBank/DDBJ databases">
        <authorList>
            <person name="McCartney M.A."/>
            <person name="Auch B."/>
            <person name="Kono T."/>
            <person name="Mallez S."/>
            <person name="Becker A."/>
            <person name="Gohl D.M."/>
            <person name="Silverstein K.A.T."/>
            <person name="Koren S."/>
            <person name="Bechman K.B."/>
            <person name="Herman A."/>
            <person name="Abrahante J.E."/>
            <person name="Garbe J."/>
        </authorList>
    </citation>
    <scope>NUCLEOTIDE SEQUENCE</scope>
    <source>
        <strain evidence="2">Duluth1</strain>
        <tissue evidence="2">Whole animal</tissue>
    </source>
</reference>
<feature type="region of interest" description="Disordered" evidence="1">
    <location>
        <begin position="1"/>
        <end position="79"/>
    </location>
</feature>
<dbReference type="EMBL" id="JAIWYP010000002">
    <property type="protein sequence ID" value="KAH3864614.1"/>
    <property type="molecule type" value="Genomic_DNA"/>
</dbReference>
<sequence length="189" mass="21005">MLLDSNQNTKSGTADRLSPQELPSHGESKISTDQPFTSPVKARNVNKKTPVLTESKLSRWKRHKSNEQQATQSESTSPVIVSEMDASVVPTIVKTSTIIKDTTENLSSNAKTLETPSRTPHVTESEPPTVVSAPAIKRQASEQPVTERYKCVDFFNESVKIICLLVLLCFFYKIILRQNCLLASFCCSF</sequence>
<evidence type="ECO:0000313" key="2">
    <source>
        <dbReference type="EMBL" id="KAH3864614.1"/>
    </source>
</evidence>
<feature type="region of interest" description="Disordered" evidence="1">
    <location>
        <begin position="109"/>
        <end position="129"/>
    </location>
</feature>
<dbReference type="Proteomes" id="UP000828390">
    <property type="component" value="Unassembled WGS sequence"/>
</dbReference>
<name>A0A9D4RDT8_DREPO</name>
<reference evidence="2" key="1">
    <citation type="journal article" date="2019" name="bioRxiv">
        <title>The Genome of the Zebra Mussel, Dreissena polymorpha: A Resource for Invasive Species Research.</title>
        <authorList>
            <person name="McCartney M.A."/>
            <person name="Auch B."/>
            <person name="Kono T."/>
            <person name="Mallez S."/>
            <person name="Zhang Y."/>
            <person name="Obille A."/>
            <person name="Becker A."/>
            <person name="Abrahante J.E."/>
            <person name="Garbe J."/>
            <person name="Badalamenti J.P."/>
            <person name="Herman A."/>
            <person name="Mangelson H."/>
            <person name="Liachko I."/>
            <person name="Sullivan S."/>
            <person name="Sone E.D."/>
            <person name="Koren S."/>
            <person name="Silverstein K.A.T."/>
            <person name="Beckman K.B."/>
            <person name="Gohl D.M."/>
        </authorList>
    </citation>
    <scope>NUCLEOTIDE SEQUENCE</scope>
    <source>
        <strain evidence="2">Duluth1</strain>
        <tissue evidence="2">Whole animal</tissue>
    </source>
</reference>
<organism evidence="2 3">
    <name type="scientific">Dreissena polymorpha</name>
    <name type="common">Zebra mussel</name>
    <name type="synonym">Mytilus polymorpha</name>
    <dbReference type="NCBI Taxonomy" id="45954"/>
    <lineage>
        <taxon>Eukaryota</taxon>
        <taxon>Metazoa</taxon>
        <taxon>Spiralia</taxon>
        <taxon>Lophotrochozoa</taxon>
        <taxon>Mollusca</taxon>
        <taxon>Bivalvia</taxon>
        <taxon>Autobranchia</taxon>
        <taxon>Heteroconchia</taxon>
        <taxon>Euheterodonta</taxon>
        <taxon>Imparidentia</taxon>
        <taxon>Neoheterodontei</taxon>
        <taxon>Myida</taxon>
        <taxon>Dreissenoidea</taxon>
        <taxon>Dreissenidae</taxon>
        <taxon>Dreissena</taxon>
    </lineage>
</organism>